<gene>
    <name evidence="1" type="ORF">HMPREF9194_01725</name>
</gene>
<protein>
    <submittedName>
        <fullName evidence="1">Uncharacterized protein</fullName>
    </submittedName>
</protein>
<dbReference type="EMBL" id="ATFF01000006">
    <property type="protein sequence ID" value="EPF31379.1"/>
    <property type="molecule type" value="Genomic_DNA"/>
</dbReference>
<dbReference type="STRING" id="1125699.HMPREF9194_01725"/>
<name>S3L3L0_TREMA</name>
<sequence length="29" mass="3109">MDEKIELPKIGGALLAVCFADISMTGRKT</sequence>
<keyword evidence="2" id="KW-1185">Reference proteome</keyword>
<dbReference type="AlphaFoldDB" id="S3L3L0"/>
<dbReference type="Proteomes" id="UP000014541">
    <property type="component" value="Unassembled WGS sequence"/>
</dbReference>
<comment type="caution">
    <text evidence="1">The sequence shown here is derived from an EMBL/GenBank/DDBJ whole genome shotgun (WGS) entry which is preliminary data.</text>
</comment>
<accession>S3L3L0</accession>
<organism evidence="1 2">
    <name type="scientific">Treponema maltophilum ATCC 51939</name>
    <dbReference type="NCBI Taxonomy" id="1125699"/>
    <lineage>
        <taxon>Bacteria</taxon>
        <taxon>Pseudomonadati</taxon>
        <taxon>Spirochaetota</taxon>
        <taxon>Spirochaetia</taxon>
        <taxon>Spirochaetales</taxon>
        <taxon>Treponemataceae</taxon>
        <taxon>Treponema</taxon>
    </lineage>
</organism>
<reference evidence="1 2" key="1">
    <citation type="submission" date="2013-04" db="EMBL/GenBank/DDBJ databases">
        <title>The Genome Sequence of Treponema maltophilum ATCC 51939.</title>
        <authorList>
            <consortium name="The Broad Institute Genomics Platform"/>
            <person name="Earl A."/>
            <person name="Ward D."/>
            <person name="Feldgarden M."/>
            <person name="Gevers D."/>
            <person name="Leonetti C."/>
            <person name="Blanton J.M."/>
            <person name="Dewhirst F.E."/>
            <person name="Izard J."/>
            <person name="Walker B."/>
            <person name="Young S."/>
            <person name="Zeng Q."/>
            <person name="Gargeya S."/>
            <person name="Fitzgerald M."/>
            <person name="Haas B."/>
            <person name="Abouelleil A."/>
            <person name="Allen A.W."/>
            <person name="Alvarado L."/>
            <person name="Arachchi H.M."/>
            <person name="Berlin A.M."/>
            <person name="Chapman S.B."/>
            <person name="Gainer-Dewar J."/>
            <person name="Goldberg J."/>
            <person name="Griggs A."/>
            <person name="Gujja S."/>
            <person name="Hansen M."/>
            <person name="Howarth C."/>
            <person name="Imamovic A."/>
            <person name="Ireland A."/>
            <person name="Larimer J."/>
            <person name="McCowan C."/>
            <person name="Murphy C."/>
            <person name="Pearson M."/>
            <person name="Poon T.W."/>
            <person name="Priest M."/>
            <person name="Roberts A."/>
            <person name="Saif S."/>
            <person name="Shea T."/>
            <person name="Sisk P."/>
            <person name="Sykes S."/>
            <person name="Wortman J."/>
            <person name="Nusbaum C."/>
            <person name="Birren B."/>
        </authorList>
    </citation>
    <scope>NUCLEOTIDE SEQUENCE [LARGE SCALE GENOMIC DNA]</scope>
    <source>
        <strain evidence="1 2">ATCC 51939</strain>
    </source>
</reference>
<evidence type="ECO:0000313" key="1">
    <source>
        <dbReference type="EMBL" id="EPF31379.1"/>
    </source>
</evidence>
<dbReference type="HOGENOM" id="CLU_3410437_0_0_12"/>
<proteinExistence type="predicted"/>
<evidence type="ECO:0000313" key="2">
    <source>
        <dbReference type="Proteomes" id="UP000014541"/>
    </source>
</evidence>